<reference evidence="1" key="1">
    <citation type="submission" date="2013-08" db="EMBL/GenBank/DDBJ databases">
        <authorList>
            <person name="Mendez C."/>
            <person name="Richter M."/>
            <person name="Ferrer M."/>
            <person name="Sanchez J."/>
        </authorList>
    </citation>
    <scope>NUCLEOTIDE SEQUENCE</scope>
</reference>
<dbReference type="Gene3D" id="3.40.50.150">
    <property type="entry name" value="Vaccinia Virus protein VP39"/>
    <property type="match status" value="1"/>
</dbReference>
<gene>
    <name evidence="1" type="ORF">B2A_13286</name>
</gene>
<accession>T0YJ50</accession>
<organism evidence="1">
    <name type="scientific">mine drainage metagenome</name>
    <dbReference type="NCBI Taxonomy" id="410659"/>
    <lineage>
        <taxon>unclassified sequences</taxon>
        <taxon>metagenomes</taxon>
        <taxon>ecological metagenomes</taxon>
    </lineage>
</organism>
<protein>
    <recommendedName>
        <fullName evidence="2">Methyltransferase type 11</fullName>
    </recommendedName>
</protein>
<sequence length="151" mass="17076">EPFELENYLPLGAPDSADMVVTFRNMHDLMVENVHGQESDYFLIRFLRNAYQVLKPGGILGIVAHRANPNMPLQKCFRLMRLPQPFLIHAAERAGFRFGGASEINANPKDTRTKPVFWFPPGLSPASGNQAYYKSLGEADNMTLRFIKPRP</sequence>
<feature type="non-terminal residue" evidence="1">
    <location>
        <position position="151"/>
    </location>
</feature>
<proteinExistence type="predicted"/>
<evidence type="ECO:0008006" key="2">
    <source>
        <dbReference type="Google" id="ProtNLM"/>
    </source>
</evidence>
<feature type="non-terminal residue" evidence="1">
    <location>
        <position position="1"/>
    </location>
</feature>
<reference evidence="1" key="2">
    <citation type="journal article" date="2014" name="ISME J.">
        <title>Microbial stratification in low pH oxic and suboxic macroscopic growths along an acid mine drainage.</title>
        <authorList>
            <person name="Mendez-Garcia C."/>
            <person name="Mesa V."/>
            <person name="Sprenger R.R."/>
            <person name="Richter M."/>
            <person name="Diez M.S."/>
            <person name="Solano J."/>
            <person name="Bargiela R."/>
            <person name="Golyshina O.V."/>
            <person name="Manteca A."/>
            <person name="Ramos J.L."/>
            <person name="Gallego J.R."/>
            <person name="Llorente I."/>
            <person name="Martins Dos Santos V.A."/>
            <person name="Jensen O.N."/>
            <person name="Pelaez A.I."/>
            <person name="Sanchez J."/>
            <person name="Ferrer M."/>
        </authorList>
    </citation>
    <scope>NUCLEOTIDE SEQUENCE</scope>
</reference>
<dbReference type="EMBL" id="AUZZ01009610">
    <property type="protein sequence ID" value="EQD33193.1"/>
    <property type="molecule type" value="Genomic_DNA"/>
</dbReference>
<comment type="caution">
    <text evidence="1">The sequence shown here is derived from an EMBL/GenBank/DDBJ whole genome shotgun (WGS) entry which is preliminary data.</text>
</comment>
<evidence type="ECO:0000313" key="1">
    <source>
        <dbReference type="EMBL" id="EQD33193.1"/>
    </source>
</evidence>
<dbReference type="InterPro" id="IPR029063">
    <property type="entry name" value="SAM-dependent_MTases_sf"/>
</dbReference>
<name>T0YJ50_9ZZZZ</name>
<dbReference type="SUPFAM" id="SSF53335">
    <property type="entry name" value="S-adenosyl-L-methionine-dependent methyltransferases"/>
    <property type="match status" value="1"/>
</dbReference>
<dbReference type="AlphaFoldDB" id="T0YJ50"/>